<protein>
    <recommendedName>
        <fullName evidence="5">SPRY-associated domain-containing protein</fullName>
    </recommendedName>
</protein>
<dbReference type="Pfam" id="PF13516">
    <property type="entry name" value="LRR_6"/>
    <property type="match status" value="2"/>
</dbReference>
<keyword evidence="4" id="KW-1185">Reference proteome</keyword>
<evidence type="ECO:0000256" key="1">
    <source>
        <dbReference type="ARBA" id="ARBA00022614"/>
    </source>
</evidence>
<accession>A0A3Q3G4Q2</accession>
<dbReference type="STRING" id="56723.ENSLBEP00000027682"/>
<proteinExistence type="predicted"/>
<reference evidence="3" key="2">
    <citation type="submission" date="2025-09" db="UniProtKB">
        <authorList>
            <consortium name="Ensembl"/>
        </authorList>
    </citation>
    <scope>IDENTIFICATION</scope>
</reference>
<dbReference type="InterPro" id="IPR051261">
    <property type="entry name" value="NLR"/>
</dbReference>
<evidence type="ECO:0000313" key="4">
    <source>
        <dbReference type="Proteomes" id="UP000261660"/>
    </source>
</evidence>
<dbReference type="PANTHER" id="PTHR24106">
    <property type="entry name" value="NACHT, LRR AND CARD DOMAINS-CONTAINING"/>
    <property type="match status" value="1"/>
</dbReference>
<dbReference type="GeneTree" id="ENSGT01120000271898"/>
<dbReference type="AlphaFoldDB" id="A0A3Q3G4Q2"/>
<dbReference type="InterPro" id="IPR032675">
    <property type="entry name" value="LRR_dom_sf"/>
</dbReference>
<evidence type="ECO:0008006" key="5">
    <source>
        <dbReference type="Google" id="ProtNLM"/>
    </source>
</evidence>
<keyword evidence="2" id="KW-0677">Repeat</keyword>
<dbReference type="InterPro" id="IPR001611">
    <property type="entry name" value="Leu-rich_rpt"/>
</dbReference>
<dbReference type="Proteomes" id="UP000261660">
    <property type="component" value="Unplaced"/>
</dbReference>
<sequence>MSPFRLSHCGLSKKSCGALSSILRTQSCSLRELDLSNNNLQDSGVQLLSTTLQSPHCRLETLRSTFMKGCRSLASALTSNPSHLKELDLSYNHPGITGLTLLTGLQDSQSKLDTLRYDEIFVCLGHTRA</sequence>
<dbReference type="SUPFAM" id="SSF52047">
    <property type="entry name" value="RNI-like"/>
    <property type="match status" value="1"/>
</dbReference>
<dbReference type="InParanoid" id="A0A3Q3G4Q2"/>
<evidence type="ECO:0000313" key="3">
    <source>
        <dbReference type="Ensembl" id="ENSLBEP00000027682.1"/>
    </source>
</evidence>
<dbReference type="Ensembl" id="ENSLBET00000029001.1">
    <property type="protein sequence ID" value="ENSLBEP00000027682.1"/>
    <property type="gene ID" value="ENSLBEG00000020992.1"/>
</dbReference>
<evidence type="ECO:0000256" key="2">
    <source>
        <dbReference type="ARBA" id="ARBA00022737"/>
    </source>
</evidence>
<organism evidence="3 4">
    <name type="scientific">Labrus bergylta</name>
    <name type="common">ballan wrasse</name>
    <dbReference type="NCBI Taxonomy" id="56723"/>
    <lineage>
        <taxon>Eukaryota</taxon>
        <taxon>Metazoa</taxon>
        <taxon>Chordata</taxon>
        <taxon>Craniata</taxon>
        <taxon>Vertebrata</taxon>
        <taxon>Euteleostomi</taxon>
        <taxon>Actinopterygii</taxon>
        <taxon>Neopterygii</taxon>
        <taxon>Teleostei</taxon>
        <taxon>Neoteleostei</taxon>
        <taxon>Acanthomorphata</taxon>
        <taxon>Eupercaria</taxon>
        <taxon>Labriformes</taxon>
        <taxon>Labridae</taxon>
        <taxon>Labrus</taxon>
    </lineage>
</organism>
<keyword evidence="1" id="KW-0433">Leucine-rich repeat</keyword>
<name>A0A3Q3G4Q2_9LABR</name>
<dbReference type="Gene3D" id="3.80.10.10">
    <property type="entry name" value="Ribonuclease Inhibitor"/>
    <property type="match status" value="1"/>
</dbReference>
<reference evidence="3" key="1">
    <citation type="submission" date="2025-08" db="UniProtKB">
        <authorList>
            <consortium name="Ensembl"/>
        </authorList>
    </citation>
    <scope>IDENTIFICATION</scope>
</reference>
<dbReference type="SMART" id="SM00368">
    <property type="entry name" value="LRR_RI"/>
    <property type="match status" value="2"/>
</dbReference>
<dbReference type="PROSITE" id="PS51450">
    <property type="entry name" value="LRR"/>
    <property type="match status" value="1"/>
</dbReference>